<protein>
    <recommendedName>
        <fullName evidence="3">Glycosyltransferase subfamily 4-like N-terminal domain-containing protein</fullName>
    </recommendedName>
</protein>
<reference evidence="1 2" key="1">
    <citation type="submission" date="2016-10" db="EMBL/GenBank/DDBJ databases">
        <title>Genome sequence of Planktotalea frisia SH6-1.</title>
        <authorList>
            <person name="Poehlein A."/>
            <person name="Bakenhus I."/>
            <person name="Voget S."/>
            <person name="Brinkhoff T."/>
            <person name="Simon M."/>
        </authorList>
    </citation>
    <scope>NUCLEOTIDE SEQUENCE [LARGE SCALE GENOMIC DNA]</scope>
    <source>
        <strain evidence="1 2">SH6-1</strain>
    </source>
</reference>
<evidence type="ECO:0000313" key="1">
    <source>
        <dbReference type="EMBL" id="OJI91931.1"/>
    </source>
</evidence>
<dbReference type="Gene3D" id="3.40.50.2000">
    <property type="entry name" value="Glycogen Phosphorylase B"/>
    <property type="match status" value="1"/>
</dbReference>
<dbReference type="STRING" id="696762.PFRI_38370"/>
<sequence length="85" mass="9595">MTRTKIAVVVPNPCDPDYRVVKQAETLAQAGYEVRVFCTKPRGSDLPDLEIINGVEYVRRSWGPIAAIKSFLRRMFPFSPPKTQA</sequence>
<dbReference type="OrthoDB" id="9783380at2"/>
<comment type="caution">
    <text evidence="1">The sequence shown here is derived from an EMBL/GenBank/DDBJ whole genome shotgun (WGS) entry which is preliminary data.</text>
</comment>
<gene>
    <name evidence="1" type="ORF">PFRI_38370</name>
</gene>
<keyword evidence="2" id="KW-1185">Reference proteome</keyword>
<evidence type="ECO:0000313" key="2">
    <source>
        <dbReference type="Proteomes" id="UP000184514"/>
    </source>
</evidence>
<organism evidence="1 2">
    <name type="scientific">Planktotalea frisia</name>
    <dbReference type="NCBI Taxonomy" id="696762"/>
    <lineage>
        <taxon>Bacteria</taxon>
        <taxon>Pseudomonadati</taxon>
        <taxon>Pseudomonadota</taxon>
        <taxon>Alphaproteobacteria</taxon>
        <taxon>Rhodobacterales</taxon>
        <taxon>Paracoccaceae</taxon>
        <taxon>Planktotalea</taxon>
    </lineage>
</organism>
<dbReference type="RefSeq" id="WP_072632313.1">
    <property type="nucleotide sequence ID" value="NZ_MLCB01000210.1"/>
</dbReference>
<accession>A0A1L9NRS2</accession>
<evidence type="ECO:0008006" key="3">
    <source>
        <dbReference type="Google" id="ProtNLM"/>
    </source>
</evidence>
<dbReference type="EMBL" id="MLCB01000210">
    <property type="protein sequence ID" value="OJI91931.1"/>
    <property type="molecule type" value="Genomic_DNA"/>
</dbReference>
<proteinExistence type="predicted"/>
<dbReference type="Proteomes" id="UP000184514">
    <property type="component" value="Unassembled WGS sequence"/>
</dbReference>
<name>A0A1L9NRS2_9RHOB</name>
<dbReference type="AlphaFoldDB" id="A0A1L9NRS2"/>